<comment type="caution">
    <text evidence="3">The sequence shown here is derived from an EMBL/GenBank/DDBJ whole genome shotgun (WGS) entry which is preliminary data.</text>
</comment>
<gene>
    <name evidence="3" type="ORF">C2G38_2211483</name>
</gene>
<feature type="compositionally biased region" description="Acidic residues" evidence="1">
    <location>
        <begin position="219"/>
        <end position="240"/>
    </location>
</feature>
<sequence>MPLHVALFVAITSVEVFLPVNKQPQLFTPGELVFISGRYVVENLEQCITVSYTSVVNSENSNRKFDVSDVPECVPHCMISVTVNHKPKEVEDYIHFGVESVEYNSITGSNIKLGNTYFVLGLFKFSKFGQIIIEATDINYLRTSVLNYNAFENFPSVNSKHRSIIDIVADDVESVSAQTPLKCAESSAFSSQPENEKKLCNQPDCIELDDQDDQKAEPDFEDGDELDDDARIEDEECEEDLQSKNKKRVLE</sequence>
<feature type="region of interest" description="Disordered" evidence="1">
    <location>
        <begin position="203"/>
        <end position="251"/>
    </location>
</feature>
<organism evidence="3 4">
    <name type="scientific">Gigaspora rosea</name>
    <dbReference type="NCBI Taxonomy" id="44941"/>
    <lineage>
        <taxon>Eukaryota</taxon>
        <taxon>Fungi</taxon>
        <taxon>Fungi incertae sedis</taxon>
        <taxon>Mucoromycota</taxon>
        <taxon>Glomeromycotina</taxon>
        <taxon>Glomeromycetes</taxon>
        <taxon>Diversisporales</taxon>
        <taxon>Gigasporaceae</taxon>
        <taxon>Gigaspora</taxon>
    </lineage>
</organism>
<dbReference type="EMBL" id="QKWP01001500">
    <property type="protein sequence ID" value="RIB08502.1"/>
    <property type="molecule type" value="Genomic_DNA"/>
</dbReference>
<evidence type="ECO:0000256" key="1">
    <source>
        <dbReference type="SAM" id="MobiDB-lite"/>
    </source>
</evidence>
<evidence type="ECO:0000313" key="4">
    <source>
        <dbReference type="Proteomes" id="UP000266673"/>
    </source>
</evidence>
<dbReference type="Proteomes" id="UP000266673">
    <property type="component" value="Unassembled WGS sequence"/>
</dbReference>
<keyword evidence="4" id="KW-1185">Reference proteome</keyword>
<accession>A0A397UE02</accession>
<evidence type="ECO:0000256" key="2">
    <source>
        <dbReference type="SAM" id="SignalP"/>
    </source>
</evidence>
<dbReference type="AlphaFoldDB" id="A0A397UE02"/>
<keyword evidence="2" id="KW-0732">Signal</keyword>
<feature type="signal peptide" evidence="2">
    <location>
        <begin position="1"/>
        <end position="16"/>
    </location>
</feature>
<name>A0A397UE02_9GLOM</name>
<proteinExistence type="predicted"/>
<dbReference type="OrthoDB" id="2441941at2759"/>
<evidence type="ECO:0000313" key="3">
    <source>
        <dbReference type="EMBL" id="RIB08502.1"/>
    </source>
</evidence>
<reference evidence="3 4" key="1">
    <citation type="submission" date="2018-06" db="EMBL/GenBank/DDBJ databases">
        <title>Comparative genomics reveals the genomic features of Rhizophagus irregularis, R. cerebriforme, R. diaphanum and Gigaspora rosea, and their symbiotic lifestyle signature.</title>
        <authorList>
            <person name="Morin E."/>
            <person name="San Clemente H."/>
            <person name="Chen E.C.H."/>
            <person name="De La Providencia I."/>
            <person name="Hainaut M."/>
            <person name="Kuo A."/>
            <person name="Kohler A."/>
            <person name="Murat C."/>
            <person name="Tang N."/>
            <person name="Roy S."/>
            <person name="Loubradou J."/>
            <person name="Henrissat B."/>
            <person name="Grigoriev I.V."/>
            <person name="Corradi N."/>
            <person name="Roux C."/>
            <person name="Martin F.M."/>
        </authorList>
    </citation>
    <scope>NUCLEOTIDE SEQUENCE [LARGE SCALE GENOMIC DNA]</scope>
    <source>
        <strain evidence="3 4">DAOM 194757</strain>
    </source>
</reference>
<feature type="chain" id="PRO_5017227910" evidence="2">
    <location>
        <begin position="17"/>
        <end position="251"/>
    </location>
</feature>
<protein>
    <submittedName>
        <fullName evidence="3">Uncharacterized protein</fullName>
    </submittedName>
</protein>